<gene>
    <name evidence="2" type="ORF">Tco_1045071</name>
</gene>
<evidence type="ECO:0000313" key="3">
    <source>
        <dbReference type="Proteomes" id="UP001151760"/>
    </source>
</evidence>
<name>A0ABQ5GRP5_9ASTR</name>
<feature type="compositionally biased region" description="Basic and acidic residues" evidence="1">
    <location>
        <begin position="1"/>
        <end position="21"/>
    </location>
</feature>
<evidence type="ECO:0000256" key="1">
    <source>
        <dbReference type="SAM" id="MobiDB-lite"/>
    </source>
</evidence>
<evidence type="ECO:0000313" key="2">
    <source>
        <dbReference type="EMBL" id="GJT78346.1"/>
    </source>
</evidence>
<keyword evidence="3" id="KW-1185">Reference proteome</keyword>
<reference evidence="2" key="2">
    <citation type="submission" date="2022-01" db="EMBL/GenBank/DDBJ databases">
        <authorList>
            <person name="Yamashiro T."/>
            <person name="Shiraishi A."/>
            <person name="Satake H."/>
            <person name="Nakayama K."/>
        </authorList>
    </citation>
    <scope>NUCLEOTIDE SEQUENCE</scope>
</reference>
<proteinExistence type="predicted"/>
<dbReference type="Proteomes" id="UP001151760">
    <property type="component" value="Unassembled WGS sequence"/>
</dbReference>
<sequence length="475" mass="53074">MAQLKEMKRLSDLKAEKEKSKKSLKKILNPATIRAQTKKMAEHEARRENMFDEYNHQITHRADELPTTKIRMYMNLVPPPRVKGRKWLVIKEPESGLTECKASASNLRRIQVKDIFKEVEDHLNTYSSAGMDISCYPTPCMHAWINVKAVLRVEAKHTPRLPFTASRELDCMICFKMHRFRKKLKEIGNELRAIIKASATSRRRLSTNCKCGLPLVKRMSWTDLNPVRRFLNCRNLNIADMFVEHLRAQDQLKRLQIEHDGLVSKFEQSRKSYRSPSVLVKNPHLIWIFSLLGFLAFGRFWVGFNCAFLCGENSISKYITSSDDSSLKPCNGIVLEPLPLLLEPLPLLLAPPLKPPLKSPLLVAPPLEPPQLLEALLLAGLPLFSGMKRTLPLFVHVEANVACNGIVLEPALVFEPGGGIVFEVDGVGGGGIMFELDVVGGGGIVFELDGVRCGSIMFELDGVAVGGGMLLDGAS</sequence>
<comment type="caution">
    <text evidence="2">The sequence shown here is derived from an EMBL/GenBank/DDBJ whole genome shotgun (WGS) entry which is preliminary data.</text>
</comment>
<dbReference type="EMBL" id="BQNB010018793">
    <property type="protein sequence ID" value="GJT78346.1"/>
    <property type="molecule type" value="Genomic_DNA"/>
</dbReference>
<accession>A0ABQ5GRP5</accession>
<feature type="region of interest" description="Disordered" evidence="1">
    <location>
        <begin position="1"/>
        <end position="23"/>
    </location>
</feature>
<organism evidence="2 3">
    <name type="scientific">Tanacetum coccineum</name>
    <dbReference type="NCBI Taxonomy" id="301880"/>
    <lineage>
        <taxon>Eukaryota</taxon>
        <taxon>Viridiplantae</taxon>
        <taxon>Streptophyta</taxon>
        <taxon>Embryophyta</taxon>
        <taxon>Tracheophyta</taxon>
        <taxon>Spermatophyta</taxon>
        <taxon>Magnoliopsida</taxon>
        <taxon>eudicotyledons</taxon>
        <taxon>Gunneridae</taxon>
        <taxon>Pentapetalae</taxon>
        <taxon>asterids</taxon>
        <taxon>campanulids</taxon>
        <taxon>Asterales</taxon>
        <taxon>Asteraceae</taxon>
        <taxon>Asteroideae</taxon>
        <taxon>Anthemideae</taxon>
        <taxon>Anthemidinae</taxon>
        <taxon>Tanacetum</taxon>
    </lineage>
</organism>
<protein>
    <submittedName>
        <fullName evidence="2">Uncharacterized protein</fullName>
    </submittedName>
</protein>
<reference evidence="2" key="1">
    <citation type="journal article" date="2022" name="Int. J. Mol. Sci.">
        <title>Draft Genome of Tanacetum Coccineum: Genomic Comparison of Closely Related Tanacetum-Family Plants.</title>
        <authorList>
            <person name="Yamashiro T."/>
            <person name="Shiraishi A."/>
            <person name="Nakayama K."/>
            <person name="Satake H."/>
        </authorList>
    </citation>
    <scope>NUCLEOTIDE SEQUENCE</scope>
</reference>